<keyword evidence="6" id="KW-0804">Transcription</keyword>
<feature type="compositionally biased region" description="Polar residues" evidence="9">
    <location>
        <begin position="730"/>
        <end position="746"/>
    </location>
</feature>
<dbReference type="Proteomes" id="UP001303222">
    <property type="component" value="Unassembled WGS sequence"/>
</dbReference>
<gene>
    <name evidence="11" type="ORF">QBC32DRAFT_114818</name>
</gene>
<evidence type="ECO:0000256" key="3">
    <source>
        <dbReference type="ARBA" id="ARBA00022771"/>
    </source>
</evidence>
<feature type="region of interest" description="Disordered" evidence="9">
    <location>
        <begin position="521"/>
        <end position="540"/>
    </location>
</feature>
<feature type="compositionally biased region" description="Low complexity" evidence="9">
    <location>
        <begin position="713"/>
        <end position="729"/>
    </location>
</feature>
<name>A0AAN6SGN5_9PEZI</name>
<keyword evidence="3 8" id="KW-0863">Zinc-finger</keyword>
<dbReference type="SMART" id="SM00355">
    <property type="entry name" value="ZnF_C2H2"/>
    <property type="match status" value="3"/>
</dbReference>
<dbReference type="GO" id="GO:0008270">
    <property type="term" value="F:zinc ion binding"/>
    <property type="evidence" value="ECO:0007669"/>
    <property type="project" value="UniProtKB-KW"/>
</dbReference>
<feature type="compositionally biased region" description="Polar residues" evidence="9">
    <location>
        <begin position="688"/>
        <end position="698"/>
    </location>
</feature>
<dbReference type="PANTHER" id="PTHR46179">
    <property type="entry name" value="ZINC FINGER PROTEIN"/>
    <property type="match status" value="1"/>
</dbReference>
<feature type="compositionally biased region" description="Polar residues" evidence="9">
    <location>
        <begin position="767"/>
        <end position="781"/>
    </location>
</feature>
<feature type="compositionally biased region" description="Low complexity" evidence="9">
    <location>
        <begin position="747"/>
        <end position="761"/>
    </location>
</feature>
<feature type="compositionally biased region" description="Polar residues" evidence="9">
    <location>
        <begin position="265"/>
        <end position="280"/>
    </location>
</feature>
<dbReference type="AlphaFoldDB" id="A0AAN6SGN5"/>
<evidence type="ECO:0000256" key="8">
    <source>
        <dbReference type="PROSITE-ProRule" id="PRU00042"/>
    </source>
</evidence>
<comment type="subcellular location">
    <subcellularLocation>
        <location evidence="1">Nucleus</location>
    </subcellularLocation>
</comment>
<reference evidence="11" key="2">
    <citation type="submission" date="2023-06" db="EMBL/GenBank/DDBJ databases">
        <authorList>
            <consortium name="Lawrence Berkeley National Laboratory"/>
            <person name="Mondo S.J."/>
            <person name="Hensen N."/>
            <person name="Bonometti L."/>
            <person name="Westerberg I."/>
            <person name="Brannstrom I.O."/>
            <person name="Guillou S."/>
            <person name="Cros-Aarteil S."/>
            <person name="Calhoun S."/>
            <person name="Haridas S."/>
            <person name="Kuo A."/>
            <person name="Pangilinan J."/>
            <person name="Riley R."/>
            <person name="Labutti K."/>
            <person name="Andreopoulos B."/>
            <person name="Lipzen A."/>
            <person name="Chen C."/>
            <person name="Yanf M."/>
            <person name="Daum C."/>
            <person name="Ng V."/>
            <person name="Clum A."/>
            <person name="Steindorff A."/>
            <person name="Ohm R."/>
            <person name="Martin F."/>
            <person name="Silar P."/>
            <person name="Natvig D."/>
            <person name="Lalanne C."/>
            <person name="Gautier V."/>
            <person name="Ament-Velasquez S.L."/>
            <person name="Kruys A."/>
            <person name="Hutchinson M.I."/>
            <person name="Powell A.J."/>
            <person name="Barry K."/>
            <person name="Miller A.N."/>
            <person name="Grigoriev I.V."/>
            <person name="Debuchy R."/>
            <person name="Gladieux P."/>
            <person name="Thoren M.H."/>
            <person name="Johannesson H."/>
        </authorList>
    </citation>
    <scope>NUCLEOTIDE SEQUENCE</scope>
    <source>
        <strain evidence="11">CBS 626.80</strain>
    </source>
</reference>
<dbReference type="InterPro" id="IPR036236">
    <property type="entry name" value="Znf_C2H2_sf"/>
</dbReference>
<dbReference type="Gene3D" id="3.30.160.60">
    <property type="entry name" value="Classic Zinc Finger"/>
    <property type="match status" value="1"/>
</dbReference>
<dbReference type="InterPro" id="IPR051061">
    <property type="entry name" value="Zinc_finger_trans_reg"/>
</dbReference>
<reference evidence="11" key="1">
    <citation type="journal article" date="2023" name="Mol. Phylogenet. Evol.">
        <title>Genome-scale phylogeny and comparative genomics of the fungal order Sordariales.</title>
        <authorList>
            <person name="Hensen N."/>
            <person name="Bonometti L."/>
            <person name="Westerberg I."/>
            <person name="Brannstrom I.O."/>
            <person name="Guillou S."/>
            <person name="Cros-Aarteil S."/>
            <person name="Calhoun S."/>
            <person name="Haridas S."/>
            <person name="Kuo A."/>
            <person name="Mondo S."/>
            <person name="Pangilinan J."/>
            <person name="Riley R."/>
            <person name="LaButti K."/>
            <person name="Andreopoulos B."/>
            <person name="Lipzen A."/>
            <person name="Chen C."/>
            <person name="Yan M."/>
            <person name="Daum C."/>
            <person name="Ng V."/>
            <person name="Clum A."/>
            <person name="Steindorff A."/>
            <person name="Ohm R.A."/>
            <person name="Martin F."/>
            <person name="Silar P."/>
            <person name="Natvig D.O."/>
            <person name="Lalanne C."/>
            <person name="Gautier V."/>
            <person name="Ament-Velasquez S.L."/>
            <person name="Kruys A."/>
            <person name="Hutchinson M.I."/>
            <person name="Powell A.J."/>
            <person name="Barry K."/>
            <person name="Miller A.N."/>
            <person name="Grigoriev I.V."/>
            <person name="Debuchy R."/>
            <person name="Gladieux P."/>
            <person name="Hiltunen Thoren M."/>
            <person name="Johannesson H."/>
        </authorList>
    </citation>
    <scope>NUCLEOTIDE SEQUENCE</scope>
    <source>
        <strain evidence="11">CBS 626.80</strain>
    </source>
</reference>
<sequence length="821" mass="91741">MRRTKSPETSRPYLPHMASSSANPEARSHAAGPYNCPDCTKVFARPCDLNKHNKSHTRPFKCRHSDCKYSDLGWPTLKELERHNNDKHSPNPIIYACEYEGCEYESKRESNCKQHMEKAHGWMYTRSKSNGKQPTDTSPLAPVYRLKPGPHIASASSTPVIKQSSEFLPVPNHHQDFTLFQDDTDQSVIFDDDDDPYHHHDAPQLIPWTSPATRLRRNGTMIERFDQTYHGNQPLRISDIPVDPTLSNLVPQVLTSAAAPFSSITCGDNGTNTPETSWHAQSSRQQRSSALGRPRRRNSDGVPSRKKFKPDPTEGLGDNEGFTDSTMPCIFRHSHPHLYNKETRDKSDPCHTPHRDISTLARHLLRPAHRLSVDPRMISSFEIQDDNYLHPRVGLCRRCWQPFCDPLAFQNHLDLECEKVSKGKREKWRIMRDLFTPLVQQHNEQIRLSSDFDMEGRENAIYRMGGSMNVTYNAGDNVRQGSVSGTVAPTNHRTLRLAPSRSSLESEIQKLREENRQLRESLLAQDSRRESLASTVHSSTVHHASEEMACGLGLVSAPRMPTSKDSNSDQESLVGYMDSQSTDVDRDGLMSETPETFMRQRPGLNLPSHSSVHHVPTSPSSVLNDPFQDVPNFGQPSTSMSLFSARKNPTSLADSAYGTCTDPRRGSLGEPRQAATMADISGGPHKNWFNNSSQQRQDGGSFAPFGDYQFGSNNNNNNNPSANTNNIFNKTLSSSTTPMVGSSQSVATTQQAQAAQQQPQQEFPGWSNPNPFATASTSQPSHGLFEDASFNFYMTAQTDCGEEIGGYNPTSSSQDFVFSSM</sequence>
<proteinExistence type="predicted"/>
<dbReference type="EMBL" id="MU859102">
    <property type="protein sequence ID" value="KAK3953657.1"/>
    <property type="molecule type" value="Genomic_DNA"/>
</dbReference>
<evidence type="ECO:0000256" key="7">
    <source>
        <dbReference type="ARBA" id="ARBA00023242"/>
    </source>
</evidence>
<feature type="region of interest" description="Disordered" evidence="9">
    <location>
        <begin position="682"/>
        <end position="781"/>
    </location>
</feature>
<dbReference type="PROSITE" id="PS50157">
    <property type="entry name" value="ZINC_FINGER_C2H2_2"/>
    <property type="match status" value="1"/>
</dbReference>
<accession>A0AAN6SGN5</accession>
<dbReference type="SUPFAM" id="SSF57667">
    <property type="entry name" value="beta-beta-alpha zinc fingers"/>
    <property type="match status" value="1"/>
</dbReference>
<dbReference type="PANTHER" id="PTHR46179:SF13">
    <property type="entry name" value="C2H2-TYPE DOMAIN-CONTAINING PROTEIN"/>
    <property type="match status" value="1"/>
</dbReference>
<evidence type="ECO:0000256" key="1">
    <source>
        <dbReference type="ARBA" id="ARBA00004123"/>
    </source>
</evidence>
<feature type="domain" description="C2H2-type" evidence="10">
    <location>
        <begin position="34"/>
        <end position="61"/>
    </location>
</feature>
<keyword evidence="7" id="KW-0539">Nucleus</keyword>
<protein>
    <recommendedName>
        <fullName evidence="10">C2H2-type domain-containing protein</fullName>
    </recommendedName>
</protein>
<keyword evidence="5" id="KW-0805">Transcription regulation</keyword>
<evidence type="ECO:0000256" key="4">
    <source>
        <dbReference type="ARBA" id="ARBA00022833"/>
    </source>
</evidence>
<organism evidence="11 12">
    <name type="scientific">Pseudoneurospora amorphoporcata</name>
    <dbReference type="NCBI Taxonomy" id="241081"/>
    <lineage>
        <taxon>Eukaryota</taxon>
        <taxon>Fungi</taxon>
        <taxon>Dikarya</taxon>
        <taxon>Ascomycota</taxon>
        <taxon>Pezizomycotina</taxon>
        <taxon>Sordariomycetes</taxon>
        <taxon>Sordariomycetidae</taxon>
        <taxon>Sordariales</taxon>
        <taxon>Sordariaceae</taxon>
        <taxon>Pseudoneurospora</taxon>
    </lineage>
</organism>
<feature type="region of interest" description="Disordered" evidence="9">
    <location>
        <begin position="1"/>
        <end position="30"/>
    </location>
</feature>
<evidence type="ECO:0000259" key="10">
    <source>
        <dbReference type="PROSITE" id="PS50157"/>
    </source>
</evidence>
<feature type="region of interest" description="Disordered" evidence="9">
    <location>
        <begin position="265"/>
        <end position="321"/>
    </location>
</feature>
<dbReference type="GO" id="GO:0005634">
    <property type="term" value="C:nucleus"/>
    <property type="evidence" value="ECO:0007669"/>
    <property type="project" value="UniProtKB-SubCell"/>
</dbReference>
<comment type="caution">
    <text evidence="11">The sequence shown here is derived from an EMBL/GenBank/DDBJ whole genome shotgun (WGS) entry which is preliminary data.</text>
</comment>
<evidence type="ECO:0000256" key="6">
    <source>
        <dbReference type="ARBA" id="ARBA00023163"/>
    </source>
</evidence>
<dbReference type="PROSITE" id="PS00028">
    <property type="entry name" value="ZINC_FINGER_C2H2_1"/>
    <property type="match status" value="1"/>
</dbReference>
<evidence type="ECO:0000313" key="12">
    <source>
        <dbReference type="Proteomes" id="UP001303222"/>
    </source>
</evidence>
<dbReference type="InterPro" id="IPR013087">
    <property type="entry name" value="Znf_C2H2_type"/>
</dbReference>
<keyword evidence="2" id="KW-0479">Metal-binding</keyword>
<evidence type="ECO:0000256" key="9">
    <source>
        <dbReference type="SAM" id="MobiDB-lite"/>
    </source>
</evidence>
<keyword evidence="4" id="KW-0862">Zinc</keyword>
<keyword evidence="12" id="KW-1185">Reference proteome</keyword>
<dbReference type="GO" id="GO:0006357">
    <property type="term" value="P:regulation of transcription by RNA polymerase II"/>
    <property type="evidence" value="ECO:0007669"/>
    <property type="project" value="TreeGrafter"/>
</dbReference>
<evidence type="ECO:0000313" key="11">
    <source>
        <dbReference type="EMBL" id="KAK3953657.1"/>
    </source>
</evidence>
<evidence type="ECO:0000256" key="2">
    <source>
        <dbReference type="ARBA" id="ARBA00022723"/>
    </source>
</evidence>
<evidence type="ECO:0000256" key="5">
    <source>
        <dbReference type="ARBA" id="ARBA00023015"/>
    </source>
</evidence>